<feature type="domain" description="Endonuclease/exonuclease/phosphatase" evidence="1">
    <location>
        <begin position="241"/>
        <end position="476"/>
    </location>
</feature>
<evidence type="ECO:0000259" key="1">
    <source>
        <dbReference type="Pfam" id="PF03372"/>
    </source>
</evidence>
<organism evidence="2 3">
    <name type="scientific">Molorchus minor</name>
    <dbReference type="NCBI Taxonomy" id="1323400"/>
    <lineage>
        <taxon>Eukaryota</taxon>
        <taxon>Metazoa</taxon>
        <taxon>Ecdysozoa</taxon>
        <taxon>Arthropoda</taxon>
        <taxon>Hexapoda</taxon>
        <taxon>Insecta</taxon>
        <taxon>Pterygota</taxon>
        <taxon>Neoptera</taxon>
        <taxon>Endopterygota</taxon>
        <taxon>Coleoptera</taxon>
        <taxon>Polyphaga</taxon>
        <taxon>Cucujiformia</taxon>
        <taxon>Chrysomeloidea</taxon>
        <taxon>Cerambycidae</taxon>
        <taxon>Lamiinae</taxon>
        <taxon>Monochamini</taxon>
        <taxon>Molorchus</taxon>
    </lineage>
</organism>
<dbReference type="PANTHER" id="PTHR12121:SF37">
    <property type="entry name" value="2',5'-PHOSPHODIESTERASE 12"/>
    <property type="match status" value="1"/>
</dbReference>
<accession>A0ABQ9JZA8</accession>
<dbReference type="PANTHER" id="PTHR12121">
    <property type="entry name" value="CARBON CATABOLITE REPRESSOR PROTEIN 4"/>
    <property type="match status" value="1"/>
</dbReference>
<name>A0ABQ9JZA8_9CUCU</name>
<dbReference type="Pfam" id="PF03372">
    <property type="entry name" value="Exo_endo_phos"/>
    <property type="match status" value="1"/>
</dbReference>
<dbReference type="SUPFAM" id="SSF56219">
    <property type="entry name" value="DNase I-like"/>
    <property type="match status" value="1"/>
</dbReference>
<dbReference type="Gene3D" id="3.60.10.10">
    <property type="entry name" value="Endonuclease/exonuclease/phosphatase"/>
    <property type="match status" value="1"/>
</dbReference>
<dbReference type="InterPro" id="IPR050410">
    <property type="entry name" value="CCR4/nocturin_mRNA_transcr"/>
</dbReference>
<comment type="caution">
    <text evidence="2">The sequence shown here is derived from an EMBL/GenBank/DDBJ whole genome shotgun (WGS) entry which is preliminary data.</text>
</comment>
<protein>
    <recommendedName>
        <fullName evidence="1">Endonuclease/exonuclease/phosphatase domain-containing protein</fullName>
    </recommendedName>
</protein>
<keyword evidence="3" id="KW-1185">Reference proteome</keyword>
<dbReference type="EMBL" id="JAPWTJ010000079">
    <property type="protein sequence ID" value="KAJ8983340.1"/>
    <property type="molecule type" value="Genomic_DNA"/>
</dbReference>
<gene>
    <name evidence="2" type="ORF">NQ317_003145</name>
</gene>
<reference evidence="2" key="1">
    <citation type="journal article" date="2023" name="Insect Mol. Biol.">
        <title>Genome sequencing provides insights into the evolution of gene families encoding plant cell wall-degrading enzymes in longhorned beetles.</title>
        <authorList>
            <person name="Shin N.R."/>
            <person name="Okamura Y."/>
            <person name="Kirsch R."/>
            <person name="Pauchet Y."/>
        </authorList>
    </citation>
    <scope>NUCLEOTIDE SEQUENCE</scope>
    <source>
        <strain evidence="2">MMC_N1</strain>
    </source>
</reference>
<sequence>MNEGQQDLAYFRDFENGDQCELQFLINTDIPGIGLVKEEIKSVRRRTDTISSLIQHTKNKLQLLLNNKTENKENREVEIVVSLKRGDKPCKDDLVLKNFIESLVNTPNVILKVFDQEYKVIRNAPQVRQLQLPPILYANFSIQPNKFRREKSVAIFWYKSKDKITWDCIGKEFTQLLTEDHLNHYIKLVCVPGHSGLKGPKAEVISESVVELVGDLPVCPFEKRHQYTRTKLSRSEFRVVSYNILSERYTIDSDNYSYCTPRALAIDYRKQLIVKELIGYNADIICLQEVDNKQYTTYFKPNFKALNYGSVYHRKGNRIPEGLCCIFNKSRYQLVESKHIVLREEVDRHKIFSPVWNMIKKNEDLKAEFLKQYTSLQVSIFKVKSFNRYIIVGNTHLYYHPDANHIRLLQVTMATAYLCMLKRRYLKDSGDVSVIFCGDFNSEPEKSLFPFMLEGKIHPSHKDCLKILENGKALLYHEFMFSSAWVRPNTQTIPQTIRAVPLTGEEVLSQHEGLPNEIFPSDHLALVVDLAFKV</sequence>
<dbReference type="InterPro" id="IPR005135">
    <property type="entry name" value="Endo/exonuclease/phosphatase"/>
</dbReference>
<evidence type="ECO:0000313" key="2">
    <source>
        <dbReference type="EMBL" id="KAJ8983340.1"/>
    </source>
</evidence>
<dbReference type="Proteomes" id="UP001162164">
    <property type="component" value="Unassembled WGS sequence"/>
</dbReference>
<evidence type="ECO:0000313" key="3">
    <source>
        <dbReference type="Proteomes" id="UP001162164"/>
    </source>
</evidence>
<proteinExistence type="predicted"/>
<dbReference type="InterPro" id="IPR036691">
    <property type="entry name" value="Endo/exonu/phosph_ase_sf"/>
</dbReference>